<dbReference type="InterPro" id="IPR036388">
    <property type="entry name" value="WH-like_DNA-bd_sf"/>
</dbReference>
<feature type="domain" description="HTH marR-type" evidence="4">
    <location>
        <begin position="1"/>
        <end position="147"/>
    </location>
</feature>
<name>A0A7X3FJ08_9BACL</name>
<keyword evidence="6" id="KW-1185">Reference proteome</keyword>
<dbReference type="Pfam" id="PF01047">
    <property type="entry name" value="MarR"/>
    <property type="match status" value="1"/>
</dbReference>
<dbReference type="Proteomes" id="UP000490800">
    <property type="component" value="Unassembled WGS sequence"/>
</dbReference>
<dbReference type="PROSITE" id="PS50995">
    <property type="entry name" value="HTH_MARR_2"/>
    <property type="match status" value="1"/>
</dbReference>
<keyword evidence="2" id="KW-0238">DNA-binding</keyword>
<dbReference type="RefSeq" id="WP_157336328.1">
    <property type="nucleotide sequence ID" value="NZ_RHLK01000007.1"/>
</dbReference>
<evidence type="ECO:0000256" key="2">
    <source>
        <dbReference type="ARBA" id="ARBA00023125"/>
    </source>
</evidence>
<dbReference type="SUPFAM" id="SSF46785">
    <property type="entry name" value="Winged helix' DNA-binding domain"/>
    <property type="match status" value="1"/>
</dbReference>
<proteinExistence type="predicted"/>
<organism evidence="5 6">
    <name type="scientific">Paenibacillus lutrae</name>
    <dbReference type="NCBI Taxonomy" id="2078573"/>
    <lineage>
        <taxon>Bacteria</taxon>
        <taxon>Bacillati</taxon>
        <taxon>Bacillota</taxon>
        <taxon>Bacilli</taxon>
        <taxon>Bacillales</taxon>
        <taxon>Paenibacillaceae</taxon>
        <taxon>Paenibacillus</taxon>
    </lineage>
</organism>
<evidence type="ECO:0000256" key="3">
    <source>
        <dbReference type="ARBA" id="ARBA00023163"/>
    </source>
</evidence>
<dbReference type="PANTHER" id="PTHR33164">
    <property type="entry name" value="TRANSCRIPTIONAL REGULATOR, MARR FAMILY"/>
    <property type="match status" value="1"/>
</dbReference>
<dbReference type="GO" id="GO:0006950">
    <property type="term" value="P:response to stress"/>
    <property type="evidence" value="ECO:0007669"/>
    <property type="project" value="TreeGrafter"/>
</dbReference>
<keyword evidence="1" id="KW-0805">Transcription regulation</keyword>
<dbReference type="AlphaFoldDB" id="A0A7X3FJ08"/>
<dbReference type="GO" id="GO:0003700">
    <property type="term" value="F:DNA-binding transcription factor activity"/>
    <property type="evidence" value="ECO:0007669"/>
    <property type="project" value="InterPro"/>
</dbReference>
<dbReference type="PRINTS" id="PR00598">
    <property type="entry name" value="HTHMARR"/>
</dbReference>
<dbReference type="EMBL" id="RHLK01000007">
    <property type="protein sequence ID" value="MVP00620.1"/>
    <property type="molecule type" value="Genomic_DNA"/>
</dbReference>
<keyword evidence="3" id="KW-0804">Transcription</keyword>
<dbReference type="Gene3D" id="1.10.10.10">
    <property type="entry name" value="Winged helix-like DNA-binding domain superfamily/Winged helix DNA-binding domain"/>
    <property type="match status" value="1"/>
</dbReference>
<protein>
    <submittedName>
        <fullName evidence="5">MarR family transcriptional regulator</fullName>
    </submittedName>
</protein>
<dbReference type="PANTHER" id="PTHR33164:SF64">
    <property type="entry name" value="TRANSCRIPTIONAL REGULATOR SLYA"/>
    <property type="match status" value="1"/>
</dbReference>
<reference evidence="5 6" key="1">
    <citation type="journal article" date="2019" name="Microorganisms">
        <title>Paenibacillus lutrae sp. nov., A Chitinolytic Species Isolated from A River Otter in Castril Natural Park, Granada, Spain.</title>
        <authorList>
            <person name="Rodriguez M."/>
            <person name="Reina J.C."/>
            <person name="Bejar V."/>
            <person name="Llamas I."/>
        </authorList>
    </citation>
    <scope>NUCLEOTIDE SEQUENCE [LARGE SCALE GENOMIC DNA]</scope>
    <source>
        <strain evidence="5 6">N10</strain>
    </source>
</reference>
<evidence type="ECO:0000313" key="5">
    <source>
        <dbReference type="EMBL" id="MVP00620.1"/>
    </source>
</evidence>
<dbReference type="GO" id="GO:0003677">
    <property type="term" value="F:DNA binding"/>
    <property type="evidence" value="ECO:0007669"/>
    <property type="project" value="UniProtKB-KW"/>
</dbReference>
<sequence length="147" mass="16685">MSSEFNDSQESPGFLLWQVTNMWQKEIRFALEPLALTHPQFVLLFSCQWLNDRDCPQGVTQIQLAQHARVDVNVTSQVLRTLEMRGLLNRNPHLTDTRAKVITLTPQGNELASRAVQAVEAADREFFAGLGADTDQLKRLLIQLAKR</sequence>
<comment type="caution">
    <text evidence="5">The sequence shown here is derived from an EMBL/GenBank/DDBJ whole genome shotgun (WGS) entry which is preliminary data.</text>
</comment>
<evidence type="ECO:0000256" key="1">
    <source>
        <dbReference type="ARBA" id="ARBA00023015"/>
    </source>
</evidence>
<accession>A0A7X3FJ08</accession>
<dbReference type="InterPro" id="IPR000835">
    <property type="entry name" value="HTH_MarR-typ"/>
</dbReference>
<evidence type="ECO:0000313" key="6">
    <source>
        <dbReference type="Proteomes" id="UP000490800"/>
    </source>
</evidence>
<gene>
    <name evidence="5" type="ORF">EDM21_14000</name>
</gene>
<dbReference type="InterPro" id="IPR036390">
    <property type="entry name" value="WH_DNA-bd_sf"/>
</dbReference>
<evidence type="ECO:0000259" key="4">
    <source>
        <dbReference type="PROSITE" id="PS50995"/>
    </source>
</evidence>
<dbReference type="OrthoDB" id="9806864at2"/>
<dbReference type="InterPro" id="IPR039422">
    <property type="entry name" value="MarR/SlyA-like"/>
</dbReference>
<dbReference type="SMART" id="SM00347">
    <property type="entry name" value="HTH_MARR"/>
    <property type="match status" value="1"/>
</dbReference>